<dbReference type="FunFam" id="3.20.20.140:FF:000005">
    <property type="entry name" value="TatD family hydrolase"/>
    <property type="match status" value="1"/>
</dbReference>
<dbReference type="InterPro" id="IPR015991">
    <property type="entry name" value="TatD/YcfH-like"/>
</dbReference>
<dbReference type="GO" id="GO:0016788">
    <property type="term" value="F:hydrolase activity, acting on ester bonds"/>
    <property type="evidence" value="ECO:0007669"/>
    <property type="project" value="InterPro"/>
</dbReference>
<dbReference type="PANTHER" id="PTHR46124:SF2">
    <property type="entry name" value="D-AMINOACYL-TRNA DEACYLASE"/>
    <property type="match status" value="1"/>
</dbReference>
<evidence type="ECO:0008006" key="6">
    <source>
        <dbReference type="Google" id="ProtNLM"/>
    </source>
</evidence>
<feature type="binding site" evidence="3">
    <location>
        <position position="130"/>
    </location>
    <ligand>
        <name>a divalent metal cation</name>
        <dbReference type="ChEBI" id="CHEBI:60240"/>
        <label>2</label>
    </ligand>
</feature>
<dbReference type="Proteomes" id="UP000176633">
    <property type="component" value="Unassembled WGS sequence"/>
</dbReference>
<accession>A0A1F6C1B9</accession>
<feature type="binding site" evidence="3">
    <location>
        <position position="8"/>
    </location>
    <ligand>
        <name>a divalent metal cation</name>
        <dbReference type="ChEBI" id="CHEBI:60240"/>
        <label>1</label>
    </ligand>
</feature>
<evidence type="ECO:0000256" key="1">
    <source>
        <dbReference type="ARBA" id="ARBA00022723"/>
    </source>
</evidence>
<dbReference type="InterPro" id="IPR001130">
    <property type="entry name" value="TatD-like"/>
</dbReference>
<dbReference type="GO" id="GO:0004536">
    <property type="term" value="F:DNA nuclease activity"/>
    <property type="evidence" value="ECO:0007669"/>
    <property type="project" value="InterPro"/>
</dbReference>
<dbReference type="GO" id="GO:0005829">
    <property type="term" value="C:cytosol"/>
    <property type="evidence" value="ECO:0007669"/>
    <property type="project" value="TreeGrafter"/>
</dbReference>
<sequence>MFFDSHAHLNFKAFDNDYLKIIKNCLDKNLWLVNVGSRYADSEQAVAIAENYEKGVWAAVGLHPTSAEDENFVYQKYLTLAKNSDKVAAIGETGLDYYRVKNPESRIRQKKLFLEHLRLAREINKPLIIHCREAHDDLIEILNSKFHVLNSKLNGVIHCFSGNRQQAKQYLELGFFIGFTGIITYSSEYDEIIKNLPLEKILIETDCPYLAPVPRRGQRNEPAYITYTAQKIASLRGLSLEKTAKQTADNALNLFQILL</sequence>
<comment type="caution">
    <text evidence="4">The sequence shown here is derived from an EMBL/GenBank/DDBJ whole genome shotgun (WGS) entry which is preliminary data.</text>
</comment>
<dbReference type="EMBL" id="MFKM01000030">
    <property type="protein sequence ID" value="OGG42950.1"/>
    <property type="molecule type" value="Genomic_DNA"/>
</dbReference>
<dbReference type="PROSITE" id="PS01137">
    <property type="entry name" value="TATD_1"/>
    <property type="match status" value="1"/>
</dbReference>
<dbReference type="AlphaFoldDB" id="A0A1F6C1B9"/>
<dbReference type="PIRSF" id="PIRSF005902">
    <property type="entry name" value="DNase_TatD"/>
    <property type="match status" value="1"/>
</dbReference>
<protein>
    <recommendedName>
        <fullName evidence="6">Hydrolase TatD</fullName>
    </recommendedName>
</protein>
<dbReference type="InterPro" id="IPR032466">
    <property type="entry name" value="Metal_Hydrolase"/>
</dbReference>
<reference evidence="4 5" key="1">
    <citation type="journal article" date="2016" name="Nat. Commun.">
        <title>Thousands of microbial genomes shed light on interconnected biogeochemical processes in an aquifer system.</title>
        <authorList>
            <person name="Anantharaman K."/>
            <person name="Brown C.T."/>
            <person name="Hug L.A."/>
            <person name="Sharon I."/>
            <person name="Castelle C.J."/>
            <person name="Probst A.J."/>
            <person name="Thomas B.C."/>
            <person name="Singh A."/>
            <person name="Wilkins M.J."/>
            <person name="Karaoz U."/>
            <person name="Brodie E.L."/>
            <person name="Williams K.H."/>
            <person name="Hubbard S.S."/>
            <person name="Banfield J.F."/>
        </authorList>
    </citation>
    <scope>NUCLEOTIDE SEQUENCE [LARGE SCALE GENOMIC DNA]</scope>
</reference>
<name>A0A1F6C1B9_9BACT</name>
<dbReference type="Gene3D" id="3.20.20.140">
    <property type="entry name" value="Metal-dependent hydrolases"/>
    <property type="match status" value="1"/>
</dbReference>
<dbReference type="PROSITE" id="PS01090">
    <property type="entry name" value="TATD_2"/>
    <property type="match status" value="1"/>
</dbReference>
<feature type="binding site" evidence="3">
    <location>
        <position position="92"/>
    </location>
    <ligand>
        <name>a divalent metal cation</name>
        <dbReference type="ChEBI" id="CHEBI:60240"/>
        <label>1</label>
    </ligand>
</feature>
<keyword evidence="1 3" id="KW-0479">Metal-binding</keyword>
<dbReference type="GO" id="GO:0046872">
    <property type="term" value="F:metal ion binding"/>
    <property type="evidence" value="ECO:0007669"/>
    <property type="project" value="UniProtKB-KW"/>
</dbReference>
<feature type="binding site" evidence="3">
    <location>
        <position position="206"/>
    </location>
    <ligand>
        <name>a divalent metal cation</name>
        <dbReference type="ChEBI" id="CHEBI:60240"/>
        <label>1</label>
    </ligand>
</feature>
<dbReference type="SUPFAM" id="SSF51556">
    <property type="entry name" value="Metallo-dependent hydrolases"/>
    <property type="match status" value="1"/>
</dbReference>
<dbReference type="NCBIfam" id="TIGR00010">
    <property type="entry name" value="YchF/TatD family DNA exonuclease"/>
    <property type="match status" value="1"/>
</dbReference>
<feature type="binding site" evidence="3">
    <location>
        <position position="158"/>
    </location>
    <ligand>
        <name>a divalent metal cation</name>
        <dbReference type="ChEBI" id="CHEBI:60240"/>
        <label>2</label>
    </ligand>
</feature>
<dbReference type="PANTHER" id="PTHR46124">
    <property type="entry name" value="D-AMINOACYL-TRNA DEACYLASE"/>
    <property type="match status" value="1"/>
</dbReference>
<evidence type="ECO:0000256" key="2">
    <source>
        <dbReference type="ARBA" id="ARBA00022801"/>
    </source>
</evidence>
<proteinExistence type="predicted"/>
<evidence type="ECO:0000313" key="5">
    <source>
        <dbReference type="Proteomes" id="UP000176633"/>
    </source>
</evidence>
<dbReference type="Pfam" id="PF01026">
    <property type="entry name" value="TatD_DNase"/>
    <property type="match status" value="1"/>
</dbReference>
<organism evidence="4 5">
    <name type="scientific">Candidatus Jorgensenbacteria bacterium RIFCSPLOWO2_12_FULL_42_11</name>
    <dbReference type="NCBI Taxonomy" id="1798473"/>
    <lineage>
        <taxon>Bacteria</taxon>
        <taxon>Candidatus Joergenseniibacteriota</taxon>
    </lineage>
</organism>
<evidence type="ECO:0000256" key="3">
    <source>
        <dbReference type="PIRSR" id="PIRSR005902-1"/>
    </source>
</evidence>
<feature type="binding site" evidence="3">
    <location>
        <position position="6"/>
    </location>
    <ligand>
        <name>a divalent metal cation</name>
        <dbReference type="ChEBI" id="CHEBI:60240"/>
        <label>1</label>
    </ligand>
</feature>
<dbReference type="InterPro" id="IPR018228">
    <property type="entry name" value="DNase_TatD-rel_CS"/>
</dbReference>
<keyword evidence="2" id="KW-0378">Hydrolase</keyword>
<dbReference type="CDD" id="cd01310">
    <property type="entry name" value="TatD_DNAse"/>
    <property type="match status" value="1"/>
</dbReference>
<dbReference type="STRING" id="1798473.A3G50_00215"/>
<gene>
    <name evidence="4" type="ORF">A3G50_00215</name>
</gene>
<evidence type="ECO:0000313" key="4">
    <source>
        <dbReference type="EMBL" id="OGG42950.1"/>
    </source>
</evidence>